<dbReference type="Proteomes" id="UP000326921">
    <property type="component" value="Chromosome"/>
</dbReference>
<dbReference type="InterPro" id="IPR032627">
    <property type="entry name" value="DUF4876"/>
</dbReference>
<accession>A0A5Q0QFE8</accession>
<keyword evidence="2" id="KW-1185">Reference proteome</keyword>
<dbReference type="EMBL" id="CP045652">
    <property type="protein sequence ID" value="QGA26282.1"/>
    <property type="molecule type" value="Genomic_DNA"/>
</dbReference>
<sequence length="410" mass="44760">MKIKYTLFGLVAAASISSACSRIDNGLDTDDIAYMSLNVTANPASAGIQTTEGLKIVLENFSEGYRIEHTMTEGVNRIEKLIPGTYSINITGNVEQDGKTYYLNGSKVNYLVVKDSESISIDVNGASVGPLAFSELFYAGTEPFYFRNQFYEIINNSDETVYLDGLHFANLVPGAATTNLPVWPEEDAGQYVYAERIWKIPGSGREYPLAPGESFSIAQFAANHKLAQYNPKSPIDCSTSEFEFNMNNANFPDQPAADMQHVFYNGLAGKGSLPQYLTSVMGGAYVIFRIPEGKAYDPVGNKALQTRNLATTSATLYAKIPLDFVMDAVECGQNENMITAKRVASVLDAGMTYVGASYNSKGVRRKTSGKNAAGLPILQDTNNSTEDFERLVTPQFRFFGEGIPSWSSAK</sequence>
<dbReference type="AlphaFoldDB" id="A0A5Q0QFE8"/>
<reference evidence="1 2" key="1">
    <citation type="submission" date="2019-10" db="EMBL/GenBank/DDBJ databases">
        <authorList>
            <person name="Dong K."/>
        </authorList>
    </citation>
    <scope>NUCLEOTIDE SEQUENCE [LARGE SCALE GENOMIC DNA]</scope>
    <source>
        <strain evidence="2">dk4302</strain>
    </source>
</reference>
<name>A0A5Q0QFE8_9SPHI</name>
<organism evidence="1 2">
    <name type="scientific">Sphingobacterium zhuxiongii</name>
    <dbReference type="NCBI Taxonomy" id="2662364"/>
    <lineage>
        <taxon>Bacteria</taxon>
        <taxon>Pseudomonadati</taxon>
        <taxon>Bacteroidota</taxon>
        <taxon>Sphingobacteriia</taxon>
        <taxon>Sphingobacteriales</taxon>
        <taxon>Sphingobacteriaceae</taxon>
        <taxon>Sphingobacterium</taxon>
    </lineage>
</organism>
<gene>
    <name evidence="1" type="ORF">GFH32_08060</name>
</gene>
<dbReference type="RefSeq" id="WP_153510979.1">
    <property type="nucleotide sequence ID" value="NZ_CP045652.1"/>
</dbReference>
<dbReference type="Pfam" id="PF16215">
    <property type="entry name" value="DUF4876"/>
    <property type="match status" value="1"/>
</dbReference>
<evidence type="ECO:0000313" key="1">
    <source>
        <dbReference type="EMBL" id="QGA26282.1"/>
    </source>
</evidence>
<dbReference type="KEGG" id="sphe:GFH32_08060"/>
<dbReference type="PROSITE" id="PS51257">
    <property type="entry name" value="PROKAR_LIPOPROTEIN"/>
    <property type="match status" value="1"/>
</dbReference>
<protein>
    <submittedName>
        <fullName evidence="1">DUF4876 domain-containing protein</fullName>
    </submittedName>
</protein>
<proteinExistence type="predicted"/>
<evidence type="ECO:0000313" key="2">
    <source>
        <dbReference type="Proteomes" id="UP000326921"/>
    </source>
</evidence>